<evidence type="ECO:0000256" key="8">
    <source>
        <dbReference type="ARBA" id="ARBA00032341"/>
    </source>
</evidence>
<evidence type="ECO:0000256" key="5">
    <source>
        <dbReference type="ARBA" id="ARBA00022695"/>
    </source>
</evidence>
<protein>
    <recommendedName>
        <fullName evidence="3">UTP--glucose-1-phosphate uridylyltransferase</fullName>
        <ecNumber evidence="2">2.7.7.9</ecNumber>
    </recommendedName>
    <alternativeName>
        <fullName evidence="6">Alpha-D-glucosyl-1-phosphate uridylyltransferase</fullName>
    </alternativeName>
    <alternativeName>
        <fullName evidence="7">UDP-glucose pyrophosphorylase</fullName>
    </alternativeName>
    <alternativeName>
        <fullName evidence="8">Uridine diphosphoglucose pyrophosphorylase</fullName>
    </alternativeName>
</protein>
<dbReference type="CDD" id="cd02541">
    <property type="entry name" value="UGPase_prokaryotic"/>
    <property type="match status" value="1"/>
</dbReference>
<proteinExistence type="inferred from homology"/>
<dbReference type="InterPro" id="IPR005771">
    <property type="entry name" value="GalU_uridylyltTrfase_bac/arc"/>
</dbReference>
<evidence type="ECO:0000313" key="12">
    <source>
        <dbReference type="Proteomes" id="UP000023430"/>
    </source>
</evidence>
<dbReference type="Gene3D" id="3.90.550.10">
    <property type="entry name" value="Spore Coat Polysaccharide Biosynthesis Protein SpsA, Chain A"/>
    <property type="match status" value="1"/>
</dbReference>
<dbReference type="EMBL" id="JAME01000009">
    <property type="protein sequence ID" value="ETX29527.1"/>
    <property type="molecule type" value="Genomic_DNA"/>
</dbReference>
<keyword evidence="12" id="KW-1185">Reference proteome</keyword>
<dbReference type="PATRIC" id="fig|1449351.3.peg.1608"/>
<dbReference type="STRING" id="1449351.RISW2_23610"/>
<dbReference type="eggNOG" id="COG1210">
    <property type="taxonomic scope" value="Bacteria"/>
</dbReference>
<organism evidence="11 12">
    <name type="scientific">Roseivivax isoporae LMG 25204</name>
    <dbReference type="NCBI Taxonomy" id="1449351"/>
    <lineage>
        <taxon>Bacteria</taxon>
        <taxon>Pseudomonadati</taxon>
        <taxon>Pseudomonadota</taxon>
        <taxon>Alphaproteobacteria</taxon>
        <taxon>Rhodobacterales</taxon>
        <taxon>Roseobacteraceae</taxon>
        <taxon>Roseivivax</taxon>
    </lineage>
</organism>
<evidence type="ECO:0000256" key="2">
    <source>
        <dbReference type="ARBA" id="ARBA00012415"/>
    </source>
</evidence>
<reference evidence="11 12" key="1">
    <citation type="submission" date="2014-01" db="EMBL/GenBank/DDBJ databases">
        <title>Roseivivax isoporae LMG 25204 Genome Sequencing.</title>
        <authorList>
            <person name="Lai Q."/>
            <person name="Li G."/>
            <person name="Shao Z."/>
        </authorList>
    </citation>
    <scope>NUCLEOTIDE SEQUENCE [LARGE SCALE GENOMIC DNA]</scope>
    <source>
        <strain evidence="11 12">LMG 25204</strain>
    </source>
</reference>
<dbReference type="SUPFAM" id="SSF53448">
    <property type="entry name" value="Nucleotide-diphospho-sugar transferases"/>
    <property type="match status" value="1"/>
</dbReference>
<evidence type="ECO:0000256" key="4">
    <source>
        <dbReference type="ARBA" id="ARBA00022679"/>
    </source>
</evidence>
<evidence type="ECO:0000313" key="11">
    <source>
        <dbReference type="EMBL" id="ETX29527.1"/>
    </source>
</evidence>
<dbReference type="PANTHER" id="PTHR43197:SF1">
    <property type="entry name" value="UTP--GLUCOSE-1-PHOSPHATE URIDYLYLTRANSFERASE"/>
    <property type="match status" value="1"/>
</dbReference>
<evidence type="ECO:0000256" key="1">
    <source>
        <dbReference type="ARBA" id="ARBA00006890"/>
    </source>
</evidence>
<gene>
    <name evidence="11" type="ORF">RISW2_23610</name>
</gene>
<dbReference type="AlphaFoldDB" id="X7F9I8"/>
<feature type="domain" description="Nucleotidyl transferase" evidence="10">
    <location>
        <begin position="20"/>
        <end position="277"/>
    </location>
</feature>
<dbReference type="InterPro" id="IPR005835">
    <property type="entry name" value="NTP_transferase_dom"/>
</dbReference>
<dbReference type="Proteomes" id="UP000023430">
    <property type="component" value="Unassembled WGS sequence"/>
</dbReference>
<dbReference type="EC" id="2.7.7.9" evidence="2"/>
<name>X7F9I8_9RHOB</name>
<dbReference type="Pfam" id="PF00483">
    <property type="entry name" value="NTP_transferase"/>
    <property type="match status" value="1"/>
</dbReference>
<keyword evidence="4" id="KW-0808">Transferase</keyword>
<evidence type="ECO:0000256" key="9">
    <source>
        <dbReference type="ARBA" id="ARBA00048128"/>
    </source>
</evidence>
<comment type="similarity">
    <text evidence="1">Belongs to the UDPGP type 2 family.</text>
</comment>
<dbReference type="GO" id="GO:0006011">
    <property type="term" value="P:UDP-alpha-D-glucose metabolic process"/>
    <property type="evidence" value="ECO:0007669"/>
    <property type="project" value="InterPro"/>
</dbReference>
<evidence type="ECO:0000259" key="10">
    <source>
        <dbReference type="Pfam" id="PF00483"/>
    </source>
</evidence>
<sequence>MQEKTDRNLPNVRTAIFPVAGLGTRFLPATKSTPKELLPVLDRPLIQFAIDEARAAGIERMIFVSHPSKDAIERYVREDVDLEETLRAKGKDALADMLHDNALCEGSVDVRFVMQPEPLGLGHAVLCAADEVLPGPVAVILPDDLILGEPGCLSEMIAAYDPVKAGHMVATMQVEAEAVKSYGVLSVTGRDGALILSDGMVEKPDPADAPSRQAVVGRYVLDGTIFDDLRGLPPGAGGEIQLTDAIARGVGTVGLCGFRFTGTRYDCGSKKGMLQATIAYAGQHPEFRETLATSNAGMLAAE</sequence>
<accession>X7F9I8</accession>
<dbReference type="PANTHER" id="PTHR43197">
    <property type="entry name" value="UTP--GLUCOSE-1-PHOSPHATE URIDYLYLTRANSFERASE"/>
    <property type="match status" value="1"/>
</dbReference>
<keyword evidence="5" id="KW-0548">Nucleotidyltransferase</keyword>
<comment type="catalytic activity">
    <reaction evidence="9">
        <text>alpha-D-glucose 1-phosphate + UTP + H(+) = UDP-alpha-D-glucose + diphosphate</text>
        <dbReference type="Rhea" id="RHEA:19889"/>
        <dbReference type="ChEBI" id="CHEBI:15378"/>
        <dbReference type="ChEBI" id="CHEBI:33019"/>
        <dbReference type="ChEBI" id="CHEBI:46398"/>
        <dbReference type="ChEBI" id="CHEBI:58601"/>
        <dbReference type="ChEBI" id="CHEBI:58885"/>
        <dbReference type="EC" id="2.7.7.9"/>
    </reaction>
</comment>
<dbReference type="OrthoDB" id="9803306at2"/>
<dbReference type="RefSeq" id="WP_043768820.1">
    <property type="nucleotide sequence ID" value="NZ_JAME01000009.1"/>
</dbReference>
<dbReference type="GO" id="GO:0003983">
    <property type="term" value="F:UTP:glucose-1-phosphate uridylyltransferase activity"/>
    <property type="evidence" value="ECO:0007669"/>
    <property type="project" value="UniProtKB-EC"/>
</dbReference>
<evidence type="ECO:0000256" key="6">
    <source>
        <dbReference type="ARBA" id="ARBA00031455"/>
    </source>
</evidence>
<dbReference type="InterPro" id="IPR029044">
    <property type="entry name" value="Nucleotide-diphossugar_trans"/>
</dbReference>
<comment type="caution">
    <text evidence="11">The sequence shown here is derived from an EMBL/GenBank/DDBJ whole genome shotgun (WGS) entry which is preliminary data.</text>
</comment>
<evidence type="ECO:0000256" key="3">
    <source>
        <dbReference type="ARBA" id="ARBA00019048"/>
    </source>
</evidence>
<evidence type="ECO:0000256" key="7">
    <source>
        <dbReference type="ARBA" id="ARBA00031959"/>
    </source>
</evidence>